<evidence type="ECO:0000256" key="5">
    <source>
        <dbReference type="PIRSR" id="PIRSR602081-1"/>
    </source>
</evidence>
<dbReference type="PANTHER" id="PTHR11455:SF9">
    <property type="entry name" value="CRYPTOCHROME CIRCADIAN CLOCK 5 ISOFORM X1"/>
    <property type="match status" value="1"/>
</dbReference>
<dbReference type="GO" id="GO:0003904">
    <property type="term" value="F:deoxyribodipyrimidine photo-lyase activity"/>
    <property type="evidence" value="ECO:0007669"/>
    <property type="project" value="TreeGrafter"/>
</dbReference>
<feature type="site" description="Electron transfer via tryptophanyl radical" evidence="6">
    <location>
        <position position="344"/>
    </location>
</feature>
<feature type="binding site" evidence="5">
    <location>
        <position position="216"/>
    </location>
    <ligand>
        <name>FAD</name>
        <dbReference type="ChEBI" id="CHEBI:57692"/>
    </ligand>
</feature>
<dbReference type="InterPro" id="IPR006050">
    <property type="entry name" value="DNA_photolyase_N"/>
</dbReference>
<feature type="binding site" evidence="5">
    <location>
        <begin position="259"/>
        <end position="266"/>
    </location>
    <ligand>
        <name>FAD</name>
        <dbReference type="ChEBI" id="CHEBI:57692"/>
    </ligand>
</feature>
<keyword evidence="10" id="KW-1185">Reference proteome</keyword>
<dbReference type="InterPro" id="IPR005101">
    <property type="entry name" value="Cryptochr/Photolyase_FAD-bd"/>
</dbReference>
<dbReference type="InterPro" id="IPR014729">
    <property type="entry name" value="Rossmann-like_a/b/a_fold"/>
</dbReference>
<dbReference type="InterPro" id="IPR036155">
    <property type="entry name" value="Crypto/Photolyase_N_sf"/>
</dbReference>
<evidence type="ECO:0000259" key="8">
    <source>
        <dbReference type="PROSITE" id="PS51645"/>
    </source>
</evidence>
<dbReference type="PROSITE" id="PS51645">
    <property type="entry name" value="PHR_CRY_ALPHA_BETA"/>
    <property type="match status" value="1"/>
</dbReference>
<dbReference type="SUPFAM" id="SSF48173">
    <property type="entry name" value="Cryptochrome/photolyase FAD-binding domain"/>
    <property type="match status" value="1"/>
</dbReference>
<dbReference type="AlphaFoldDB" id="A0A7G5XIS9"/>
<dbReference type="KEGG" id="lacs:H4075_04055"/>
<keyword evidence="2 5" id="KW-0285">Flavoprotein</keyword>
<feature type="binding site" evidence="5">
    <location>
        <position position="256"/>
    </location>
    <ligand>
        <name>FAD</name>
        <dbReference type="ChEBI" id="CHEBI:57692"/>
    </ligand>
</feature>
<dbReference type="PROSITE" id="PS00691">
    <property type="entry name" value="DNA_PHOTOLYASES_1_2"/>
    <property type="match status" value="1"/>
</dbReference>
<dbReference type="EMBL" id="CP060007">
    <property type="protein sequence ID" value="QNA45382.1"/>
    <property type="molecule type" value="Genomic_DNA"/>
</dbReference>
<sequence length="436" mass="51143">MAKQQVNICWFRRDLRLHDNAALYHSLKDGLPVVPIFVFDKAILDKLDDKNDRRVEFIHHAIADMQQQLQSMGSSMEVYYGVPSDAFRKLAGKYSINKVFTNHDYEPYAQERDAAIQQQLNDAGISFHTYKDQVIFEKDEVLKDDGKPYTVFTPYSRKWKAKLNDFYLKSYPVEEYTTNFFKQSPVAIPSLKEMGFEAVGLPFPSAETRKEIIKKYKEQRDFPAIDGTSRLSVHLRFGTISIRDLAREAQGLSEGFLNELIWRDFYHMILWHFPQVGEGKAFKKEYDFIEWRHDENDFQKWCDGQTGYPIVDAGMRELNATGFMHNRVRMIVASFLTKHLLLDWRWGEAYFAKKLLDFDLAANNGGWQWAAGSGCDAAPYFRIFNPYLQTQKFDPKLQYIRKWVPEFEGFDYVKPIVQHELARKRCLEVYSKALKK</sequence>
<dbReference type="GO" id="GO:0003677">
    <property type="term" value="F:DNA binding"/>
    <property type="evidence" value="ECO:0007669"/>
    <property type="project" value="TreeGrafter"/>
</dbReference>
<dbReference type="Proteomes" id="UP000515344">
    <property type="component" value="Chromosome"/>
</dbReference>
<dbReference type="InterPro" id="IPR002081">
    <property type="entry name" value="Cryptochrome/DNA_photolyase_1"/>
</dbReference>
<comment type="cofactor">
    <cofactor evidence="1">
        <name>(6R)-5,10-methylene-5,6,7,8-tetrahydrofolate</name>
        <dbReference type="ChEBI" id="CHEBI:15636"/>
    </cofactor>
</comment>
<dbReference type="RefSeq" id="WP_182804383.1">
    <property type="nucleotide sequence ID" value="NZ_CP060007.1"/>
</dbReference>
<evidence type="ECO:0000256" key="7">
    <source>
        <dbReference type="RuleBase" id="RU004182"/>
    </source>
</evidence>
<dbReference type="GO" id="GO:0006139">
    <property type="term" value="P:nucleobase-containing compound metabolic process"/>
    <property type="evidence" value="ECO:0007669"/>
    <property type="project" value="UniProtKB-ARBA"/>
</dbReference>
<feature type="binding site" evidence="5">
    <location>
        <begin position="357"/>
        <end position="359"/>
    </location>
    <ligand>
        <name>FAD</name>
        <dbReference type="ChEBI" id="CHEBI:57692"/>
    </ligand>
</feature>
<organism evidence="9 10">
    <name type="scientific">Lacibacter sediminis</name>
    <dbReference type="NCBI Taxonomy" id="2760713"/>
    <lineage>
        <taxon>Bacteria</taxon>
        <taxon>Pseudomonadati</taxon>
        <taxon>Bacteroidota</taxon>
        <taxon>Chitinophagia</taxon>
        <taxon>Chitinophagales</taxon>
        <taxon>Chitinophagaceae</taxon>
        <taxon>Lacibacter</taxon>
    </lineage>
</organism>
<evidence type="ECO:0000256" key="3">
    <source>
        <dbReference type="ARBA" id="ARBA00022827"/>
    </source>
</evidence>
<feature type="site" description="Electron transfer via tryptophanyl radical" evidence="6">
    <location>
        <position position="291"/>
    </location>
</feature>
<dbReference type="SUPFAM" id="SSF52425">
    <property type="entry name" value="Cryptochrome/photolyase, N-terminal domain"/>
    <property type="match status" value="1"/>
</dbReference>
<dbReference type="PROSITE" id="PS00394">
    <property type="entry name" value="DNA_PHOTOLYASES_1_1"/>
    <property type="match status" value="1"/>
</dbReference>
<keyword evidence="3 5" id="KW-0274">FAD</keyword>
<dbReference type="Gene3D" id="1.10.579.10">
    <property type="entry name" value="DNA Cyclobutane Dipyrimidine Photolyase, subunit A, domain 3"/>
    <property type="match status" value="1"/>
</dbReference>
<reference evidence="10" key="1">
    <citation type="submission" date="2020-08" db="EMBL/GenBank/DDBJ databases">
        <title>Lacibacter sp. S13-6-6 genome sequencing.</title>
        <authorList>
            <person name="Jin L."/>
        </authorList>
    </citation>
    <scope>NUCLEOTIDE SEQUENCE [LARGE SCALE GENOMIC DNA]</scope>
    <source>
        <strain evidence="10">S13-6-6</strain>
    </source>
</reference>
<dbReference type="Pfam" id="PF03441">
    <property type="entry name" value="FAD_binding_7"/>
    <property type="match status" value="1"/>
</dbReference>
<accession>A0A7G5XIS9</accession>
<name>A0A7G5XIS9_9BACT</name>
<dbReference type="Gene3D" id="1.25.40.80">
    <property type="match status" value="1"/>
</dbReference>
<feature type="binding site" evidence="5">
    <location>
        <begin position="228"/>
        <end position="232"/>
    </location>
    <ligand>
        <name>FAD</name>
        <dbReference type="ChEBI" id="CHEBI:57692"/>
    </ligand>
</feature>
<feature type="site" description="Electron transfer via tryptophanyl radical" evidence="6">
    <location>
        <position position="367"/>
    </location>
</feature>
<evidence type="ECO:0000313" key="9">
    <source>
        <dbReference type="EMBL" id="QNA45382.1"/>
    </source>
</evidence>
<dbReference type="PRINTS" id="PR00147">
    <property type="entry name" value="DNAPHOTLYASE"/>
</dbReference>
<dbReference type="Pfam" id="PF00875">
    <property type="entry name" value="DNA_photolyase"/>
    <property type="match status" value="1"/>
</dbReference>
<dbReference type="GO" id="GO:0071949">
    <property type="term" value="F:FAD binding"/>
    <property type="evidence" value="ECO:0007669"/>
    <property type="project" value="TreeGrafter"/>
</dbReference>
<evidence type="ECO:0000256" key="4">
    <source>
        <dbReference type="ARBA" id="ARBA00022991"/>
    </source>
</evidence>
<dbReference type="InterPro" id="IPR036134">
    <property type="entry name" value="Crypto/Photolyase_FAD-like_sf"/>
</dbReference>
<dbReference type="GO" id="GO:0009416">
    <property type="term" value="P:response to light stimulus"/>
    <property type="evidence" value="ECO:0007669"/>
    <property type="project" value="TreeGrafter"/>
</dbReference>
<comment type="cofactor">
    <cofactor evidence="5">
        <name>FAD</name>
        <dbReference type="ChEBI" id="CHEBI:57692"/>
    </cofactor>
    <text evidence="5">Binds 1 FAD per subunit.</text>
</comment>
<evidence type="ECO:0000313" key="10">
    <source>
        <dbReference type="Proteomes" id="UP000515344"/>
    </source>
</evidence>
<dbReference type="GO" id="GO:0006950">
    <property type="term" value="P:response to stress"/>
    <property type="evidence" value="ECO:0007669"/>
    <property type="project" value="UniProtKB-ARBA"/>
</dbReference>
<gene>
    <name evidence="9" type="ORF">H4075_04055</name>
</gene>
<dbReference type="InterPro" id="IPR018394">
    <property type="entry name" value="DNA_photolyase_1_CS_C"/>
</dbReference>
<evidence type="ECO:0000256" key="6">
    <source>
        <dbReference type="PIRSR" id="PIRSR602081-2"/>
    </source>
</evidence>
<dbReference type="PANTHER" id="PTHR11455">
    <property type="entry name" value="CRYPTOCHROME"/>
    <property type="match status" value="1"/>
</dbReference>
<comment type="similarity">
    <text evidence="7">Belongs to the DNA photolyase family.</text>
</comment>
<proteinExistence type="inferred from homology"/>
<dbReference type="Gene3D" id="3.40.50.620">
    <property type="entry name" value="HUPs"/>
    <property type="match status" value="1"/>
</dbReference>
<evidence type="ECO:0000256" key="2">
    <source>
        <dbReference type="ARBA" id="ARBA00022630"/>
    </source>
</evidence>
<protein>
    <submittedName>
        <fullName evidence="9">Deoxyribodipyrimidine photo-lyase</fullName>
    </submittedName>
</protein>
<feature type="domain" description="Photolyase/cryptochrome alpha/beta" evidence="8">
    <location>
        <begin position="5"/>
        <end position="135"/>
    </location>
</feature>
<evidence type="ECO:0000256" key="1">
    <source>
        <dbReference type="ARBA" id="ARBA00001932"/>
    </source>
</evidence>
<keyword evidence="4 7" id="KW-0157">Chromophore</keyword>